<keyword evidence="2" id="KW-0238">DNA-binding</keyword>
<evidence type="ECO:0000256" key="1">
    <source>
        <dbReference type="ARBA" id="ARBA00023015"/>
    </source>
</evidence>
<protein>
    <submittedName>
        <fullName evidence="5">HTH-type transcriptional activator RhaS</fullName>
    </submittedName>
</protein>
<dbReference type="Pfam" id="PF12833">
    <property type="entry name" value="HTH_18"/>
    <property type="match status" value="1"/>
</dbReference>
<dbReference type="GO" id="GO:0043565">
    <property type="term" value="F:sequence-specific DNA binding"/>
    <property type="evidence" value="ECO:0007669"/>
    <property type="project" value="InterPro"/>
</dbReference>
<dbReference type="InterPro" id="IPR018060">
    <property type="entry name" value="HTH_AraC"/>
</dbReference>
<dbReference type="Gene3D" id="1.10.10.60">
    <property type="entry name" value="Homeodomain-like"/>
    <property type="match status" value="2"/>
</dbReference>
<evidence type="ECO:0000256" key="3">
    <source>
        <dbReference type="ARBA" id="ARBA00023163"/>
    </source>
</evidence>
<comment type="caution">
    <text evidence="5">The sequence shown here is derived from an EMBL/GenBank/DDBJ whole genome shotgun (WGS) entry which is preliminary data.</text>
</comment>
<name>A0A645HW69_9ZZZZ</name>
<dbReference type="AlphaFoldDB" id="A0A645HW69"/>
<dbReference type="SMART" id="SM00342">
    <property type="entry name" value="HTH_ARAC"/>
    <property type="match status" value="1"/>
</dbReference>
<dbReference type="PROSITE" id="PS01124">
    <property type="entry name" value="HTH_ARAC_FAMILY_2"/>
    <property type="match status" value="1"/>
</dbReference>
<evidence type="ECO:0000256" key="2">
    <source>
        <dbReference type="ARBA" id="ARBA00023125"/>
    </source>
</evidence>
<dbReference type="EMBL" id="VSSQ01100171">
    <property type="protein sequence ID" value="MPN42439.1"/>
    <property type="molecule type" value="Genomic_DNA"/>
</dbReference>
<gene>
    <name evidence="5" type="primary">rhaS_140</name>
    <name evidence="5" type="ORF">SDC9_189996</name>
</gene>
<dbReference type="PANTHER" id="PTHR43280:SF28">
    <property type="entry name" value="HTH-TYPE TRANSCRIPTIONAL ACTIVATOR RHAS"/>
    <property type="match status" value="1"/>
</dbReference>
<dbReference type="GO" id="GO:0003700">
    <property type="term" value="F:DNA-binding transcription factor activity"/>
    <property type="evidence" value="ECO:0007669"/>
    <property type="project" value="InterPro"/>
</dbReference>
<evidence type="ECO:0000313" key="5">
    <source>
        <dbReference type="EMBL" id="MPN42439.1"/>
    </source>
</evidence>
<dbReference type="PANTHER" id="PTHR43280">
    <property type="entry name" value="ARAC-FAMILY TRANSCRIPTIONAL REGULATOR"/>
    <property type="match status" value="1"/>
</dbReference>
<dbReference type="InterPro" id="IPR009057">
    <property type="entry name" value="Homeodomain-like_sf"/>
</dbReference>
<organism evidence="5">
    <name type="scientific">bioreactor metagenome</name>
    <dbReference type="NCBI Taxonomy" id="1076179"/>
    <lineage>
        <taxon>unclassified sequences</taxon>
        <taxon>metagenomes</taxon>
        <taxon>ecological metagenomes</taxon>
    </lineage>
</organism>
<evidence type="ECO:0000259" key="4">
    <source>
        <dbReference type="PROSITE" id="PS01124"/>
    </source>
</evidence>
<proteinExistence type="predicted"/>
<sequence>MPVAKGRMFSLINQLLSVFETLKGHLDEDFLDGMDVESRLLQTRSMQELKREMHDILNSIASRFVEQKRVEIKVDRIKQLMNFVEEHYADPSLNVTMVADSMGINLAYLSRYYKKETGMGILDCIHLTRIERAKSLVLQTGLTIKEIAQRVGYGSDLTMIRAFKRYEGLTPGQLRERGELK</sequence>
<dbReference type="SUPFAM" id="SSF46689">
    <property type="entry name" value="Homeodomain-like"/>
    <property type="match status" value="1"/>
</dbReference>
<accession>A0A645HW69</accession>
<keyword evidence="1" id="KW-0805">Transcription regulation</keyword>
<reference evidence="5" key="1">
    <citation type="submission" date="2019-08" db="EMBL/GenBank/DDBJ databases">
        <authorList>
            <person name="Kucharzyk K."/>
            <person name="Murdoch R.W."/>
            <person name="Higgins S."/>
            <person name="Loffler F."/>
        </authorList>
    </citation>
    <scope>NUCLEOTIDE SEQUENCE</scope>
</reference>
<feature type="domain" description="HTH araC/xylS-type" evidence="4">
    <location>
        <begin position="78"/>
        <end position="177"/>
    </location>
</feature>
<keyword evidence="3" id="KW-0804">Transcription</keyword>